<dbReference type="Gene3D" id="3.40.50.2300">
    <property type="match status" value="2"/>
</dbReference>
<evidence type="ECO:0000256" key="4">
    <source>
        <dbReference type="ARBA" id="ARBA00023163"/>
    </source>
</evidence>
<evidence type="ECO:0000259" key="5">
    <source>
        <dbReference type="PROSITE" id="PS50949"/>
    </source>
</evidence>
<dbReference type="Pfam" id="PF00392">
    <property type="entry name" value="GntR"/>
    <property type="match status" value="1"/>
</dbReference>
<keyword evidence="4" id="KW-0804">Transcription</keyword>
<dbReference type="PANTHER" id="PTHR30146">
    <property type="entry name" value="LACI-RELATED TRANSCRIPTIONAL REPRESSOR"/>
    <property type="match status" value="1"/>
</dbReference>
<evidence type="ECO:0000313" key="7">
    <source>
        <dbReference type="Proteomes" id="UP001597277"/>
    </source>
</evidence>
<sequence>MTEALYAKVYDTLRSRIVDGELAVGDRLPSQTELAGQFSVSVITVKRALDMLRDDGFVTRRPRIGTVVVSRTPEETVDGERLPLVGYLAPGFHDAFGSHVLLGLLAASRHHAHVTLAVTEGDADLEERLIEEQLARGIEGLILLPSSSQAIPPTVATLLGRRFPIVIVDRTLAGMPVSTVTSDNVAGGRMAAEYLFDRGHTGIALVLSPNEISSLEERRRGVIAAHAAHQVRLDPDRIFTDVRSVIPGSTVTAEQDVAELREFLASRPDITACVTAEYHSARLVLRAAQEIGRRVPEELSIICFDAPPEFVDAALPFTHVEQDQHTIGRRAFDLLARQLGERGLVAQETVPVRIVEGGSTGPAPRQG</sequence>
<comment type="caution">
    <text evidence="6">The sequence shown here is derived from an EMBL/GenBank/DDBJ whole genome shotgun (WGS) entry which is preliminary data.</text>
</comment>
<feature type="domain" description="HTH gntR-type" evidence="5">
    <location>
        <begin position="3"/>
        <end position="71"/>
    </location>
</feature>
<evidence type="ECO:0000313" key="6">
    <source>
        <dbReference type="EMBL" id="MFD1718730.1"/>
    </source>
</evidence>
<gene>
    <name evidence="6" type="ORF">ACFSE6_12855</name>
</gene>
<dbReference type="EMBL" id="JBHUEE010000006">
    <property type="protein sequence ID" value="MFD1718730.1"/>
    <property type="molecule type" value="Genomic_DNA"/>
</dbReference>
<dbReference type="CDD" id="cd06267">
    <property type="entry name" value="PBP1_LacI_sugar_binding-like"/>
    <property type="match status" value="1"/>
</dbReference>
<dbReference type="SUPFAM" id="SSF46785">
    <property type="entry name" value="Winged helix' DNA-binding domain"/>
    <property type="match status" value="1"/>
</dbReference>
<keyword evidence="3" id="KW-0238">DNA-binding</keyword>
<name>A0ABW4L5Y9_9MICO</name>
<dbReference type="Proteomes" id="UP001597277">
    <property type="component" value="Unassembled WGS sequence"/>
</dbReference>
<dbReference type="InterPro" id="IPR000524">
    <property type="entry name" value="Tscrpt_reg_HTH_GntR"/>
</dbReference>
<proteinExistence type="predicted"/>
<evidence type="ECO:0000256" key="2">
    <source>
        <dbReference type="ARBA" id="ARBA00023015"/>
    </source>
</evidence>
<dbReference type="SUPFAM" id="SSF53822">
    <property type="entry name" value="Periplasmic binding protein-like I"/>
    <property type="match status" value="1"/>
</dbReference>
<reference evidence="7" key="1">
    <citation type="journal article" date="2019" name="Int. J. Syst. Evol. Microbiol.">
        <title>The Global Catalogue of Microorganisms (GCM) 10K type strain sequencing project: providing services to taxonomists for standard genome sequencing and annotation.</title>
        <authorList>
            <consortium name="The Broad Institute Genomics Platform"/>
            <consortium name="The Broad Institute Genome Sequencing Center for Infectious Disease"/>
            <person name="Wu L."/>
            <person name="Ma J."/>
        </authorList>
    </citation>
    <scope>NUCLEOTIDE SEQUENCE [LARGE SCALE GENOMIC DNA]</scope>
    <source>
        <strain evidence="7">JCM 17130</strain>
    </source>
</reference>
<organism evidence="6 7">
    <name type="scientific">Georgenia deserti</name>
    <dbReference type="NCBI Taxonomy" id="2093781"/>
    <lineage>
        <taxon>Bacteria</taxon>
        <taxon>Bacillati</taxon>
        <taxon>Actinomycetota</taxon>
        <taxon>Actinomycetes</taxon>
        <taxon>Micrococcales</taxon>
        <taxon>Bogoriellaceae</taxon>
        <taxon>Georgenia</taxon>
    </lineage>
</organism>
<keyword evidence="1" id="KW-0678">Repressor</keyword>
<protein>
    <submittedName>
        <fullName evidence="6">GntR family transcriptional regulator</fullName>
    </submittedName>
</protein>
<dbReference type="PANTHER" id="PTHR30146:SF95">
    <property type="entry name" value="RIBOSE OPERON REPRESSOR"/>
    <property type="match status" value="1"/>
</dbReference>
<dbReference type="InterPro" id="IPR046335">
    <property type="entry name" value="LacI/GalR-like_sensor"/>
</dbReference>
<dbReference type="RefSeq" id="WP_388007593.1">
    <property type="nucleotide sequence ID" value="NZ_JBHUEE010000006.1"/>
</dbReference>
<evidence type="ECO:0000256" key="1">
    <source>
        <dbReference type="ARBA" id="ARBA00022491"/>
    </source>
</evidence>
<evidence type="ECO:0000256" key="3">
    <source>
        <dbReference type="ARBA" id="ARBA00023125"/>
    </source>
</evidence>
<dbReference type="PROSITE" id="PS50949">
    <property type="entry name" value="HTH_GNTR"/>
    <property type="match status" value="1"/>
</dbReference>
<dbReference type="CDD" id="cd07377">
    <property type="entry name" value="WHTH_GntR"/>
    <property type="match status" value="1"/>
</dbReference>
<dbReference type="InterPro" id="IPR036388">
    <property type="entry name" value="WH-like_DNA-bd_sf"/>
</dbReference>
<keyword evidence="7" id="KW-1185">Reference proteome</keyword>
<dbReference type="Pfam" id="PF13377">
    <property type="entry name" value="Peripla_BP_3"/>
    <property type="match status" value="1"/>
</dbReference>
<dbReference type="InterPro" id="IPR028082">
    <property type="entry name" value="Peripla_BP_I"/>
</dbReference>
<keyword evidence="2" id="KW-0805">Transcription regulation</keyword>
<accession>A0ABW4L5Y9</accession>
<dbReference type="InterPro" id="IPR036390">
    <property type="entry name" value="WH_DNA-bd_sf"/>
</dbReference>
<dbReference type="Gene3D" id="1.10.10.10">
    <property type="entry name" value="Winged helix-like DNA-binding domain superfamily/Winged helix DNA-binding domain"/>
    <property type="match status" value="1"/>
</dbReference>
<dbReference type="SMART" id="SM00345">
    <property type="entry name" value="HTH_GNTR"/>
    <property type="match status" value="1"/>
</dbReference>